<dbReference type="AlphaFoldDB" id="A0A147IYT0"/>
<gene>
    <name evidence="2" type="ORF">NS355_01830</name>
</gene>
<feature type="region of interest" description="Disordered" evidence="1">
    <location>
        <begin position="1"/>
        <end position="22"/>
    </location>
</feature>
<evidence type="ECO:0000313" key="2">
    <source>
        <dbReference type="EMBL" id="KTW00961.1"/>
    </source>
</evidence>
<accession>A0A147IYT0</accession>
<comment type="caution">
    <text evidence="2">The sequence shown here is derived from an EMBL/GenBank/DDBJ whole genome shotgun (WGS) entry which is preliminary data.</text>
</comment>
<evidence type="ECO:0000256" key="1">
    <source>
        <dbReference type="SAM" id="MobiDB-lite"/>
    </source>
</evidence>
<organism evidence="2 3">
    <name type="scientific">Sphingomonas yabuuchiae</name>
    <dbReference type="NCBI Taxonomy" id="172044"/>
    <lineage>
        <taxon>Bacteria</taxon>
        <taxon>Pseudomonadati</taxon>
        <taxon>Pseudomonadota</taxon>
        <taxon>Alphaproteobacteria</taxon>
        <taxon>Sphingomonadales</taxon>
        <taxon>Sphingomonadaceae</taxon>
        <taxon>Sphingomonas</taxon>
    </lineage>
</organism>
<proteinExistence type="predicted"/>
<name>A0A147IYT0_9SPHN</name>
<dbReference type="EMBL" id="LDTF01000007">
    <property type="protein sequence ID" value="KTW00961.1"/>
    <property type="molecule type" value="Genomic_DNA"/>
</dbReference>
<feature type="region of interest" description="Disordered" evidence="1">
    <location>
        <begin position="212"/>
        <end position="235"/>
    </location>
</feature>
<sequence length="235" mass="26108">MTRKKNTGSRALAKHQPPALPVAHRMNGGDLPVQVDAIYHVRDVHPSNDGPWSKEADKIAWTDQMSGYACIIRRSAQGGHLGGYVAVPPTHPLYGMQPYAFAGLGIGVHGGISYANECQRWEHETRSICHVAAEPPHADRDPLYANAAAQREDDAWWLGFECDQPGDVMPVFGYRNGRHGTLEGVNERTYKTEKFVYEECVRLATQLKAVEEGRDAREADPGPQATYYDPREIGR</sequence>
<dbReference type="Proteomes" id="UP000073923">
    <property type="component" value="Unassembled WGS sequence"/>
</dbReference>
<protein>
    <submittedName>
        <fullName evidence="2">Uncharacterized protein</fullName>
    </submittedName>
</protein>
<dbReference type="OrthoDB" id="9135221at2"/>
<dbReference type="PATRIC" id="fig|172044.3.peg.2627"/>
<reference evidence="2 3" key="1">
    <citation type="journal article" date="2016" name="Front. Microbiol.">
        <title>Genomic Resource of Rice Seed Associated Bacteria.</title>
        <authorList>
            <person name="Midha S."/>
            <person name="Bansal K."/>
            <person name="Sharma S."/>
            <person name="Kumar N."/>
            <person name="Patil P.P."/>
            <person name="Chaudhry V."/>
            <person name="Patil P.B."/>
        </authorList>
    </citation>
    <scope>NUCLEOTIDE SEQUENCE [LARGE SCALE GENOMIC DNA]</scope>
    <source>
        <strain evidence="2 3">NS355</strain>
    </source>
</reference>
<evidence type="ECO:0000313" key="3">
    <source>
        <dbReference type="Proteomes" id="UP000073923"/>
    </source>
</evidence>
<dbReference type="RefSeq" id="WP_058744097.1">
    <property type="nucleotide sequence ID" value="NZ_LDTF01000007.1"/>
</dbReference>